<dbReference type="Proteomes" id="UP000290289">
    <property type="component" value="Chromosome 2"/>
</dbReference>
<dbReference type="AlphaFoldDB" id="A0A498KH45"/>
<evidence type="ECO:0000313" key="1">
    <source>
        <dbReference type="EMBL" id="RXI06501.1"/>
    </source>
</evidence>
<comment type="caution">
    <text evidence="1">The sequence shown here is derived from an EMBL/GenBank/DDBJ whole genome shotgun (WGS) entry which is preliminary data.</text>
</comment>
<proteinExistence type="predicted"/>
<sequence length="137" mass="15141">MMNEVLTLMCNVRKKIKQYGNGSSSGFRGDVLSKVFGAERHGRARGVGGGVPPTKLGIFSQQKLRNHQMDEKVHNLTNQVRALTELVYLFMKNQGNDLPSEASPDTQVAAPEAHVDTVARTETCLSHCATNESWWRG</sequence>
<gene>
    <name evidence="1" type="ORF">DVH24_025637</name>
</gene>
<reference evidence="1 2" key="1">
    <citation type="submission" date="2018-10" db="EMBL/GenBank/DDBJ databases">
        <title>A high-quality apple genome assembly.</title>
        <authorList>
            <person name="Hu J."/>
        </authorList>
    </citation>
    <scope>NUCLEOTIDE SEQUENCE [LARGE SCALE GENOMIC DNA]</scope>
    <source>
        <strain evidence="2">cv. HFTH1</strain>
        <tissue evidence="1">Young leaf</tissue>
    </source>
</reference>
<protein>
    <submittedName>
        <fullName evidence="1">Uncharacterized protein</fullName>
    </submittedName>
</protein>
<evidence type="ECO:0000313" key="2">
    <source>
        <dbReference type="Proteomes" id="UP000290289"/>
    </source>
</evidence>
<name>A0A498KH45_MALDO</name>
<keyword evidence="2" id="KW-1185">Reference proteome</keyword>
<accession>A0A498KH45</accession>
<organism evidence="1 2">
    <name type="scientific">Malus domestica</name>
    <name type="common">Apple</name>
    <name type="synonym">Pyrus malus</name>
    <dbReference type="NCBI Taxonomy" id="3750"/>
    <lineage>
        <taxon>Eukaryota</taxon>
        <taxon>Viridiplantae</taxon>
        <taxon>Streptophyta</taxon>
        <taxon>Embryophyta</taxon>
        <taxon>Tracheophyta</taxon>
        <taxon>Spermatophyta</taxon>
        <taxon>Magnoliopsida</taxon>
        <taxon>eudicotyledons</taxon>
        <taxon>Gunneridae</taxon>
        <taxon>Pentapetalae</taxon>
        <taxon>rosids</taxon>
        <taxon>fabids</taxon>
        <taxon>Rosales</taxon>
        <taxon>Rosaceae</taxon>
        <taxon>Amygdaloideae</taxon>
        <taxon>Maleae</taxon>
        <taxon>Malus</taxon>
    </lineage>
</organism>
<dbReference type="EMBL" id="RDQH01000328">
    <property type="protein sequence ID" value="RXI06501.1"/>
    <property type="molecule type" value="Genomic_DNA"/>
</dbReference>